<dbReference type="Proteomes" id="UP000826462">
    <property type="component" value="Chromosome 2"/>
</dbReference>
<reference evidence="1 2" key="1">
    <citation type="submission" date="2021-07" db="EMBL/GenBank/DDBJ databases">
        <title>Paraburkholderia edwinii protects Aspergillus sp. from phenazines by acting as a toxin sponge.</title>
        <authorList>
            <person name="Dahlstrom K.M."/>
            <person name="Newman D.K."/>
        </authorList>
    </citation>
    <scope>NUCLEOTIDE SEQUENCE [LARGE SCALE GENOMIC DNA]</scope>
    <source>
        <strain evidence="1 2">Pe01</strain>
    </source>
</reference>
<dbReference type="PANTHER" id="PTHR36837">
    <property type="entry name" value="POLY(3-HYDROXYALKANOATE) POLYMERASE SUBUNIT PHAC"/>
    <property type="match status" value="1"/>
</dbReference>
<name>A0ABX8UVY2_9BURK</name>
<proteinExistence type="predicted"/>
<dbReference type="SUPFAM" id="SSF53474">
    <property type="entry name" value="alpha/beta-Hydrolases"/>
    <property type="match status" value="1"/>
</dbReference>
<dbReference type="Gene3D" id="3.40.50.1820">
    <property type="entry name" value="alpha/beta hydrolase"/>
    <property type="match status" value="1"/>
</dbReference>
<keyword evidence="2" id="KW-1185">Reference proteome</keyword>
<protein>
    <submittedName>
        <fullName evidence="1">DUF3141 domain-containing protein</fullName>
    </submittedName>
</protein>
<gene>
    <name evidence="1" type="ORF">KZJ38_31385</name>
</gene>
<evidence type="ECO:0000313" key="1">
    <source>
        <dbReference type="EMBL" id="QYD71517.1"/>
    </source>
</evidence>
<dbReference type="InterPro" id="IPR051321">
    <property type="entry name" value="PHA/PHB_synthase"/>
</dbReference>
<dbReference type="PANTHER" id="PTHR36837:SF2">
    <property type="entry name" value="POLY(3-HYDROXYALKANOATE) POLYMERASE SUBUNIT PHAC"/>
    <property type="match status" value="1"/>
</dbReference>
<sequence>MNAGTQFAHSQQIGAKVARIFQKRAQIAQQHFNERVHDALDTRTGNGAAAETARTPLPAPLTTPFAAAGFTAPFTAFTGAFNAAFDPLAAWRYAIDATQRTVLFWDTLRQRGNQFVDQTAQGLKPVLHFDYETVLDGRTFERPVNYALLRIRPPEGMTIDPQKRPYVIIDPRAGHGPGIGGFKDDSQVGVALRAGSPVYFVVFFRDPEPGQTMLDVCAAEQRFVKKVRELHPQSDKPAIVGNCQGGWAAMMLATSEPDDTGPIVINGAPMSYWSGAWSEGEGDNPMRYAGGMLGGTWLASLAADLGNGKFDGAHLVQNFENLNPANSLWDKYYHVFDNADTEPPRFLDFERWWGGYYLMNRDEIEWITKNLFVGNKLWAGEVRGAGGAAFDLRDIRSPIVLFASLGDNITPPQQAFNWVADIYGSTDEIKARGQVIIGLMHQSIGHLGIFVSGKVAKKEHTQIVSVLEAIEACPPGLYGMEITEQKGADGKPEYEVTLQEHRLEDIAAQFNRFKRVDELPFKAVEQVSEFNQRAYELFAQPFVQAVSNEATAGLLRQFHPLRAQRWMFSDLNPWLAWLAPAANAVRANRMKSDADGPNPLRQAERRGAELISASLDYYRALRDAATEGLFFSIYGNLFAARSPDKLDLDGPVATPVADPRDLPFVKEALASISDGGYTEAVARAACLLARHGEPLPLTRLAIRNELADEYAEYLPELEHDEWRRIRGEQEIAVRYEPERALASLPALLADSSDRKRFVTLLDKLAADERVQGMAPTAAQREMVERIRALLPLKPSRAPRVASSSSPSVH</sequence>
<dbReference type="Pfam" id="PF11339">
    <property type="entry name" value="DUF3141"/>
    <property type="match status" value="1"/>
</dbReference>
<organism evidence="1 2">
    <name type="scientific">Paraburkholderia edwinii</name>
    <dbReference type="NCBI Taxonomy" id="2861782"/>
    <lineage>
        <taxon>Bacteria</taxon>
        <taxon>Pseudomonadati</taxon>
        <taxon>Pseudomonadota</taxon>
        <taxon>Betaproteobacteria</taxon>
        <taxon>Burkholderiales</taxon>
        <taxon>Burkholderiaceae</taxon>
        <taxon>Paraburkholderia</taxon>
    </lineage>
</organism>
<dbReference type="InterPro" id="IPR024501">
    <property type="entry name" value="DUF3141"/>
</dbReference>
<evidence type="ECO:0000313" key="2">
    <source>
        <dbReference type="Proteomes" id="UP000826462"/>
    </source>
</evidence>
<dbReference type="RefSeq" id="WP_219800946.1">
    <property type="nucleotide sequence ID" value="NZ_CP080096.1"/>
</dbReference>
<dbReference type="EMBL" id="CP080096">
    <property type="protein sequence ID" value="QYD71517.1"/>
    <property type="molecule type" value="Genomic_DNA"/>
</dbReference>
<dbReference type="InterPro" id="IPR029058">
    <property type="entry name" value="AB_hydrolase_fold"/>
</dbReference>
<accession>A0ABX8UVY2</accession>